<keyword evidence="2" id="KW-1185">Reference proteome</keyword>
<gene>
    <name evidence="1" type="ORF">R69776_01642</name>
</gene>
<sequence length="253" mass="28698">MIPVDRTQSLIRVARSLKRSLVCRFQSTRRQCDLYEFQCLDVNDFPECGFVRSSKPNSLVRQLVGASTHDLSSDDYNGLRSCGEVRAPFLYQIGRRSIFTSIEKLSIAGGVACYLHACRNGMSSELLWREHGVRGGLSTAETIEVMQWVRSNLPTPHVLRFLFLKELLSRPLTAWMAMSRDQDFFKHLAVRGVEPLFIAFLPLPCVLRFKLLKPGHIRRNSTVAFWNAIRSSARESCRAASAFSTWVLLPASD</sequence>
<evidence type="ECO:0000313" key="1">
    <source>
        <dbReference type="EMBL" id="CAE6723424.1"/>
    </source>
</evidence>
<dbReference type="EMBL" id="CAJNBH010000004">
    <property type="protein sequence ID" value="CAE6723424.1"/>
    <property type="molecule type" value="Genomic_DNA"/>
</dbReference>
<comment type="caution">
    <text evidence="1">The sequence shown here is derived from an EMBL/GenBank/DDBJ whole genome shotgun (WGS) entry which is preliminary data.</text>
</comment>
<organism evidence="1 2">
    <name type="scientific">Paraburkholderia nemoris</name>
    <dbReference type="NCBI Taxonomy" id="2793076"/>
    <lineage>
        <taxon>Bacteria</taxon>
        <taxon>Pseudomonadati</taxon>
        <taxon>Pseudomonadota</taxon>
        <taxon>Betaproteobacteria</taxon>
        <taxon>Burkholderiales</taxon>
        <taxon>Burkholderiaceae</taxon>
        <taxon>Paraburkholderia</taxon>
    </lineage>
</organism>
<name>A0ABM8QYP1_9BURK</name>
<reference evidence="1 2" key="1">
    <citation type="submission" date="2021-02" db="EMBL/GenBank/DDBJ databases">
        <authorList>
            <person name="Vanwijnsberghe S."/>
        </authorList>
    </citation>
    <scope>NUCLEOTIDE SEQUENCE [LARGE SCALE GENOMIC DNA]</scope>
    <source>
        <strain evidence="1 2">R-69776</strain>
    </source>
</reference>
<accession>A0ABM8QYP1</accession>
<evidence type="ECO:0000313" key="2">
    <source>
        <dbReference type="Proteomes" id="UP000673821"/>
    </source>
</evidence>
<proteinExistence type="predicted"/>
<protein>
    <submittedName>
        <fullName evidence="1">Uncharacterized protein</fullName>
    </submittedName>
</protein>
<dbReference type="Proteomes" id="UP000673821">
    <property type="component" value="Unassembled WGS sequence"/>
</dbReference>